<protein>
    <submittedName>
        <fullName evidence="1">Uncharacterized protein</fullName>
    </submittedName>
</protein>
<sequence>MAYVRVLGSDTLHLIYLEYDFVSFTTIFEILGNLNLFLLSCAGKARTMDVKDQCLNLLQQLSTSLNDSWQPGKCGHTMLPFTVEHSGQLVGAWPPVASDMWHTCWLHMAATCLPNGGVPGITPMAVWAHQIPLDGRMSSTLILHLGNGRT</sequence>
<dbReference type="EMBL" id="JARKIE010000631">
    <property type="protein sequence ID" value="KAJ7623829.1"/>
    <property type="molecule type" value="Genomic_DNA"/>
</dbReference>
<reference evidence="1" key="1">
    <citation type="submission" date="2023-03" db="EMBL/GenBank/DDBJ databases">
        <title>Massive genome expansion in bonnet fungi (Mycena s.s.) driven by repeated elements and novel gene families across ecological guilds.</title>
        <authorList>
            <consortium name="Lawrence Berkeley National Laboratory"/>
            <person name="Harder C.B."/>
            <person name="Miyauchi S."/>
            <person name="Viragh M."/>
            <person name="Kuo A."/>
            <person name="Thoen E."/>
            <person name="Andreopoulos B."/>
            <person name="Lu D."/>
            <person name="Skrede I."/>
            <person name="Drula E."/>
            <person name="Henrissat B."/>
            <person name="Morin E."/>
            <person name="Kohler A."/>
            <person name="Barry K."/>
            <person name="LaButti K."/>
            <person name="Morin E."/>
            <person name="Salamov A."/>
            <person name="Lipzen A."/>
            <person name="Mereny Z."/>
            <person name="Hegedus B."/>
            <person name="Baldrian P."/>
            <person name="Stursova M."/>
            <person name="Weitz H."/>
            <person name="Taylor A."/>
            <person name="Grigoriev I.V."/>
            <person name="Nagy L.G."/>
            <person name="Martin F."/>
            <person name="Kauserud H."/>
        </authorList>
    </citation>
    <scope>NUCLEOTIDE SEQUENCE</scope>
    <source>
        <strain evidence="1">CBHHK067</strain>
    </source>
</reference>
<evidence type="ECO:0000313" key="2">
    <source>
        <dbReference type="Proteomes" id="UP001221757"/>
    </source>
</evidence>
<name>A0AAD7BL08_MYCRO</name>
<organism evidence="1 2">
    <name type="scientific">Mycena rosella</name>
    <name type="common">Pink bonnet</name>
    <name type="synonym">Agaricus rosellus</name>
    <dbReference type="NCBI Taxonomy" id="1033263"/>
    <lineage>
        <taxon>Eukaryota</taxon>
        <taxon>Fungi</taxon>
        <taxon>Dikarya</taxon>
        <taxon>Basidiomycota</taxon>
        <taxon>Agaricomycotina</taxon>
        <taxon>Agaricomycetes</taxon>
        <taxon>Agaricomycetidae</taxon>
        <taxon>Agaricales</taxon>
        <taxon>Marasmiineae</taxon>
        <taxon>Mycenaceae</taxon>
        <taxon>Mycena</taxon>
    </lineage>
</organism>
<evidence type="ECO:0000313" key="1">
    <source>
        <dbReference type="EMBL" id="KAJ7623829.1"/>
    </source>
</evidence>
<dbReference type="Proteomes" id="UP001221757">
    <property type="component" value="Unassembled WGS sequence"/>
</dbReference>
<gene>
    <name evidence="1" type="ORF">B0H17DRAFT_1151455</name>
</gene>
<comment type="caution">
    <text evidence="1">The sequence shown here is derived from an EMBL/GenBank/DDBJ whole genome shotgun (WGS) entry which is preliminary data.</text>
</comment>
<accession>A0AAD7BL08</accession>
<dbReference type="AlphaFoldDB" id="A0AAD7BL08"/>
<proteinExistence type="predicted"/>
<keyword evidence="2" id="KW-1185">Reference proteome</keyword>